<proteinExistence type="predicted"/>
<gene>
    <name evidence="1" type="primary">BQ5605_C009g05422</name>
    <name evidence="1" type="ORF">BQ5605_C009G05422</name>
</gene>
<keyword evidence="2" id="KW-1185">Reference proteome</keyword>
<name>A0A2X0MHR7_9BASI</name>
<dbReference type="Proteomes" id="UP000249464">
    <property type="component" value="Unassembled WGS sequence"/>
</dbReference>
<sequence>MGICLTELPELPQKVDTESKWDSGSTSCNSLAAMQRSQGMVFSAFAARMVYAMVFQRI</sequence>
<reference evidence="1 2" key="1">
    <citation type="submission" date="2016-11" db="EMBL/GenBank/DDBJ databases">
        <authorList>
            <person name="Jaros S."/>
            <person name="Januszkiewicz K."/>
            <person name="Wedrychowicz H."/>
        </authorList>
    </citation>
    <scope>NUCLEOTIDE SEQUENCE [LARGE SCALE GENOMIC DNA]</scope>
</reference>
<accession>A0A2X0MHR7</accession>
<evidence type="ECO:0000313" key="2">
    <source>
        <dbReference type="Proteomes" id="UP000249464"/>
    </source>
</evidence>
<dbReference type="EMBL" id="FQNC01000049">
    <property type="protein sequence ID" value="SGY80960.1"/>
    <property type="molecule type" value="Genomic_DNA"/>
</dbReference>
<protein>
    <submittedName>
        <fullName evidence="1">BQ5605_C009g05422 protein</fullName>
    </submittedName>
</protein>
<evidence type="ECO:0000313" key="1">
    <source>
        <dbReference type="EMBL" id="SGY80960.1"/>
    </source>
</evidence>
<organism evidence="1 2">
    <name type="scientific">Microbotryum silenes-dioicae</name>
    <dbReference type="NCBI Taxonomy" id="796604"/>
    <lineage>
        <taxon>Eukaryota</taxon>
        <taxon>Fungi</taxon>
        <taxon>Dikarya</taxon>
        <taxon>Basidiomycota</taxon>
        <taxon>Pucciniomycotina</taxon>
        <taxon>Microbotryomycetes</taxon>
        <taxon>Microbotryales</taxon>
        <taxon>Microbotryaceae</taxon>
        <taxon>Microbotryum</taxon>
    </lineage>
</organism>
<dbReference type="AlphaFoldDB" id="A0A2X0MHR7"/>